<accession>A0A8X6XG45</accession>
<comment type="caution">
    <text evidence="1">The sequence shown here is derived from an EMBL/GenBank/DDBJ whole genome shotgun (WGS) entry which is preliminary data.</text>
</comment>
<reference evidence="1" key="1">
    <citation type="submission" date="2020-08" db="EMBL/GenBank/DDBJ databases">
        <title>Multicomponent nature underlies the extraordinary mechanical properties of spider dragline silk.</title>
        <authorList>
            <person name="Kono N."/>
            <person name="Nakamura H."/>
            <person name="Mori M."/>
            <person name="Yoshida Y."/>
            <person name="Ohtoshi R."/>
            <person name="Malay A.D."/>
            <person name="Moran D.A.P."/>
            <person name="Tomita M."/>
            <person name="Numata K."/>
            <person name="Arakawa K."/>
        </authorList>
    </citation>
    <scope>NUCLEOTIDE SEQUENCE</scope>
</reference>
<organism evidence="1 2">
    <name type="scientific">Trichonephila inaurata madagascariensis</name>
    <dbReference type="NCBI Taxonomy" id="2747483"/>
    <lineage>
        <taxon>Eukaryota</taxon>
        <taxon>Metazoa</taxon>
        <taxon>Ecdysozoa</taxon>
        <taxon>Arthropoda</taxon>
        <taxon>Chelicerata</taxon>
        <taxon>Arachnida</taxon>
        <taxon>Araneae</taxon>
        <taxon>Araneomorphae</taxon>
        <taxon>Entelegynae</taxon>
        <taxon>Araneoidea</taxon>
        <taxon>Nephilidae</taxon>
        <taxon>Trichonephila</taxon>
        <taxon>Trichonephila inaurata</taxon>
    </lineage>
</organism>
<gene>
    <name evidence="1" type="ORF">TNIN_127541</name>
</gene>
<proteinExistence type="predicted"/>
<evidence type="ECO:0000313" key="1">
    <source>
        <dbReference type="EMBL" id="GFY52985.1"/>
    </source>
</evidence>
<keyword evidence="2" id="KW-1185">Reference proteome</keyword>
<dbReference type="EMBL" id="BMAV01009004">
    <property type="protein sequence ID" value="GFY52985.1"/>
    <property type="molecule type" value="Genomic_DNA"/>
</dbReference>
<sequence>MVFGTARGVTIGMRVKLTYRQLLKSLVFIEPPVLVHESGIVVVDDSVEVEGPDRCLYIFDYYSKFLNVLCMSLSLSQLVTVGVPGRIESVEEGSESSIMLGWSEVKSMFKIRKISGERENQIS</sequence>
<evidence type="ECO:0000313" key="2">
    <source>
        <dbReference type="Proteomes" id="UP000886998"/>
    </source>
</evidence>
<dbReference type="AlphaFoldDB" id="A0A8X6XG45"/>
<name>A0A8X6XG45_9ARAC</name>
<dbReference type="Proteomes" id="UP000886998">
    <property type="component" value="Unassembled WGS sequence"/>
</dbReference>
<protein>
    <submittedName>
        <fullName evidence="1">Uncharacterized protein</fullName>
    </submittedName>
</protein>